<proteinExistence type="inferred from homology"/>
<dbReference type="InterPro" id="IPR036565">
    <property type="entry name" value="Mur-like_cat_sf"/>
</dbReference>
<evidence type="ECO:0000256" key="13">
    <source>
        <dbReference type="ARBA" id="ARBA00047833"/>
    </source>
</evidence>
<dbReference type="UniPathway" id="UPA00219"/>
<comment type="catalytic activity">
    <reaction evidence="13 14">
        <text>UDP-N-acetyl-alpha-D-muramate + L-alanine + ATP = UDP-N-acetyl-alpha-D-muramoyl-L-alanine + ADP + phosphate + H(+)</text>
        <dbReference type="Rhea" id="RHEA:23372"/>
        <dbReference type="ChEBI" id="CHEBI:15378"/>
        <dbReference type="ChEBI" id="CHEBI:30616"/>
        <dbReference type="ChEBI" id="CHEBI:43474"/>
        <dbReference type="ChEBI" id="CHEBI:57972"/>
        <dbReference type="ChEBI" id="CHEBI:70757"/>
        <dbReference type="ChEBI" id="CHEBI:83898"/>
        <dbReference type="ChEBI" id="CHEBI:456216"/>
        <dbReference type="EC" id="6.3.2.8"/>
    </reaction>
</comment>
<dbReference type="PANTHER" id="PTHR43445">
    <property type="entry name" value="UDP-N-ACETYLMURAMATE--L-ALANINE LIGASE-RELATED"/>
    <property type="match status" value="1"/>
</dbReference>
<evidence type="ECO:0000259" key="17">
    <source>
        <dbReference type="Pfam" id="PF08245"/>
    </source>
</evidence>
<evidence type="ECO:0000313" key="19">
    <source>
        <dbReference type="Proteomes" id="UP000229641"/>
    </source>
</evidence>
<evidence type="ECO:0000256" key="4">
    <source>
        <dbReference type="ARBA" id="ARBA00022490"/>
    </source>
</evidence>
<keyword evidence="5 14" id="KW-0436">Ligase</keyword>
<evidence type="ECO:0000313" key="18">
    <source>
        <dbReference type="EMBL" id="PIQ88283.1"/>
    </source>
</evidence>
<feature type="binding site" evidence="14">
    <location>
        <begin position="110"/>
        <end position="116"/>
    </location>
    <ligand>
        <name>ATP</name>
        <dbReference type="ChEBI" id="CHEBI:30616"/>
    </ligand>
</feature>
<dbReference type="InterPro" id="IPR000713">
    <property type="entry name" value="Mur_ligase_N"/>
</dbReference>
<keyword evidence="6 14" id="KW-0132">Cell division</keyword>
<dbReference type="GO" id="GO:0005524">
    <property type="term" value="F:ATP binding"/>
    <property type="evidence" value="ECO:0007669"/>
    <property type="project" value="UniProtKB-UniRule"/>
</dbReference>
<dbReference type="InterPro" id="IPR005758">
    <property type="entry name" value="UDP-N-AcMur_Ala_ligase_MurC"/>
</dbReference>
<feature type="domain" description="Mur ligase central" evidence="17">
    <location>
        <begin position="108"/>
        <end position="286"/>
    </location>
</feature>
<dbReference type="Gene3D" id="3.90.190.20">
    <property type="entry name" value="Mur ligase, C-terminal domain"/>
    <property type="match status" value="1"/>
</dbReference>
<dbReference type="InterPro" id="IPR050061">
    <property type="entry name" value="MurCDEF_pg_biosynth"/>
</dbReference>
<evidence type="ECO:0000256" key="8">
    <source>
        <dbReference type="ARBA" id="ARBA00022840"/>
    </source>
</evidence>
<evidence type="ECO:0000256" key="9">
    <source>
        <dbReference type="ARBA" id="ARBA00022960"/>
    </source>
</evidence>
<evidence type="ECO:0000256" key="2">
    <source>
        <dbReference type="ARBA" id="ARBA00004752"/>
    </source>
</evidence>
<dbReference type="Gene3D" id="3.40.50.720">
    <property type="entry name" value="NAD(P)-binding Rossmann-like Domain"/>
    <property type="match status" value="1"/>
</dbReference>
<dbReference type="NCBIfam" id="TIGR01082">
    <property type="entry name" value="murC"/>
    <property type="match status" value="1"/>
</dbReference>
<dbReference type="AlphaFoldDB" id="A0A2H0LV31"/>
<dbReference type="Pfam" id="PF02875">
    <property type="entry name" value="Mur_ligase_C"/>
    <property type="match status" value="1"/>
</dbReference>
<keyword evidence="9 14" id="KW-0133">Cell shape</keyword>
<dbReference type="GO" id="GO:0009252">
    <property type="term" value="P:peptidoglycan biosynthetic process"/>
    <property type="evidence" value="ECO:0007669"/>
    <property type="project" value="UniProtKB-UniRule"/>
</dbReference>
<dbReference type="InterPro" id="IPR013221">
    <property type="entry name" value="Mur_ligase_cen"/>
</dbReference>
<keyword evidence="12 14" id="KW-0961">Cell wall biogenesis/degradation</keyword>
<dbReference type="GO" id="GO:0005737">
    <property type="term" value="C:cytoplasm"/>
    <property type="evidence" value="ECO:0007669"/>
    <property type="project" value="UniProtKB-SubCell"/>
</dbReference>
<dbReference type="HAMAP" id="MF_00046">
    <property type="entry name" value="MurC"/>
    <property type="match status" value="1"/>
</dbReference>
<protein>
    <recommendedName>
        <fullName evidence="3 14">UDP-N-acetylmuramate--L-alanine ligase</fullName>
        <ecNumber evidence="3 14">6.3.2.8</ecNumber>
    </recommendedName>
    <alternativeName>
        <fullName evidence="14">UDP-N-acetylmuramoyl-L-alanine synthetase</fullName>
    </alternativeName>
</protein>
<feature type="domain" description="Mur ligase C-terminal" evidence="16">
    <location>
        <begin position="309"/>
        <end position="448"/>
    </location>
</feature>
<dbReference type="GO" id="GO:0071555">
    <property type="term" value="P:cell wall organization"/>
    <property type="evidence" value="ECO:0007669"/>
    <property type="project" value="UniProtKB-KW"/>
</dbReference>
<keyword evidence="10 14" id="KW-0573">Peptidoglycan synthesis</keyword>
<dbReference type="SUPFAM" id="SSF53623">
    <property type="entry name" value="MurD-like peptide ligases, catalytic domain"/>
    <property type="match status" value="1"/>
</dbReference>
<evidence type="ECO:0000256" key="14">
    <source>
        <dbReference type="HAMAP-Rule" id="MF_00046"/>
    </source>
</evidence>
<dbReference type="SUPFAM" id="SSF51984">
    <property type="entry name" value="MurCD N-terminal domain"/>
    <property type="match status" value="1"/>
</dbReference>
<dbReference type="Gene3D" id="3.40.1190.10">
    <property type="entry name" value="Mur-like, catalytic domain"/>
    <property type="match status" value="1"/>
</dbReference>
<dbReference type="InterPro" id="IPR004101">
    <property type="entry name" value="Mur_ligase_C"/>
</dbReference>
<comment type="function">
    <text evidence="14">Cell wall formation.</text>
</comment>
<accession>A0A2H0LV31</accession>
<evidence type="ECO:0000256" key="3">
    <source>
        <dbReference type="ARBA" id="ARBA00012211"/>
    </source>
</evidence>
<keyword evidence="7 14" id="KW-0547">Nucleotide-binding</keyword>
<evidence type="ECO:0000256" key="1">
    <source>
        <dbReference type="ARBA" id="ARBA00004496"/>
    </source>
</evidence>
<evidence type="ECO:0000256" key="7">
    <source>
        <dbReference type="ARBA" id="ARBA00022741"/>
    </source>
</evidence>
<evidence type="ECO:0000259" key="16">
    <source>
        <dbReference type="Pfam" id="PF02875"/>
    </source>
</evidence>
<evidence type="ECO:0000259" key="15">
    <source>
        <dbReference type="Pfam" id="PF01225"/>
    </source>
</evidence>
<keyword evidence="8 14" id="KW-0067">ATP-binding</keyword>
<comment type="subcellular location">
    <subcellularLocation>
        <location evidence="1 14">Cytoplasm</location>
    </subcellularLocation>
</comment>
<dbReference type="PANTHER" id="PTHR43445:SF3">
    <property type="entry name" value="UDP-N-ACETYLMURAMATE--L-ALANINE LIGASE"/>
    <property type="match status" value="1"/>
</dbReference>
<dbReference type="GO" id="GO:0008360">
    <property type="term" value="P:regulation of cell shape"/>
    <property type="evidence" value="ECO:0007669"/>
    <property type="project" value="UniProtKB-KW"/>
</dbReference>
<sequence length="465" mass="50826">MNYNNIHFVGIGGIGMSGIAAILKSKGRKVSGSDIKDSVLLDSLRRQGVVISIGHREENINGADLLVYSSAIKPDNPEIIEARKRKIPVMKRAECLAALMKDKISIVVSGSHGKTTTSSLSSCLLSMAGLFPTAAIGGLVLNWNNNICLGQSDYFVAEADESDGTFLNYEPDYSLVMNIDHEHLDYYADFSGIIEAFGMFLEKTKDKGCVIACGDDKNIKNLLSHFHKRYLTFGFAAENDISAGDVVLRGYASEFSCVYKAKILGKFKLSVPGRHNISNSLAVIALGLELGIDIKKIYESLVEYRGTGRRLQVKSNPGNFLIIDDYAHHPTEIKAALASVRSMLDTDETGTNLRRRRIIAVFQPHRYSRTKFLLDDFSKSFALADHIIITDIYAANELPIAGITAEALCEKIKKIKAGNVEFIRKEEIAGRILEIVSLDDVVVTLGAGDIGKVADELSSGNIGKN</sequence>
<dbReference type="SUPFAM" id="SSF53244">
    <property type="entry name" value="MurD-like peptide ligases, peptide-binding domain"/>
    <property type="match status" value="1"/>
</dbReference>
<dbReference type="GO" id="GO:0008763">
    <property type="term" value="F:UDP-N-acetylmuramate-L-alanine ligase activity"/>
    <property type="evidence" value="ECO:0007669"/>
    <property type="project" value="UniProtKB-UniRule"/>
</dbReference>
<name>A0A2H0LV31_9BACT</name>
<comment type="pathway">
    <text evidence="2 14">Cell wall biogenesis; peptidoglycan biosynthesis.</text>
</comment>
<dbReference type="Pfam" id="PF08245">
    <property type="entry name" value="Mur_ligase_M"/>
    <property type="match status" value="1"/>
</dbReference>
<dbReference type="Proteomes" id="UP000229641">
    <property type="component" value="Unassembled WGS sequence"/>
</dbReference>
<evidence type="ECO:0000256" key="5">
    <source>
        <dbReference type="ARBA" id="ARBA00022598"/>
    </source>
</evidence>
<comment type="caution">
    <text evidence="18">The sequence shown here is derived from an EMBL/GenBank/DDBJ whole genome shotgun (WGS) entry which is preliminary data.</text>
</comment>
<gene>
    <name evidence="14" type="primary">murC</name>
    <name evidence="18" type="ORF">COV72_09220</name>
</gene>
<feature type="domain" description="Mur ligase N-terminal catalytic" evidence="15">
    <location>
        <begin position="5"/>
        <end position="103"/>
    </location>
</feature>
<dbReference type="GO" id="GO:0051301">
    <property type="term" value="P:cell division"/>
    <property type="evidence" value="ECO:0007669"/>
    <property type="project" value="UniProtKB-KW"/>
</dbReference>
<dbReference type="Pfam" id="PF01225">
    <property type="entry name" value="Mur_ligase"/>
    <property type="match status" value="1"/>
</dbReference>
<evidence type="ECO:0000256" key="6">
    <source>
        <dbReference type="ARBA" id="ARBA00022618"/>
    </source>
</evidence>
<dbReference type="EMBL" id="PCWA01000111">
    <property type="protein sequence ID" value="PIQ88283.1"/>
    <property type="molecule type" value="Genomic_DNA"/>
</dbReference>
<organism evidence="18 19">
    <name type="scientific">Candidatus Ghiorseimicrobium undicola</name>
    <dbReference type="NCBI Taxonomy" id="1974746"/>
    <lineage>
        <taxon>Bacteria</taxon>
        <taxon>Pseudomonadati</taxon>
        <taxon>Candidatus Omnitrophota</taxon>
        <taxon>Candidatus Ghiorseimicrobium</taxon>
    </lineage>
</organism>
<dbReference type="InterPro" id="IPR036615">
    <property type="entry name" value="Mur_ligase_C_dom_sf"/>
</dbReference>
<evidence type="ECO:0000256" key="11">
    <source>
        <dbReference type="ARBA" id="ARBA00023306"/>
    </source>
</evidence>
<keyword evidence="4 14" id="KW-0963">Cytoplasm</keyword>
<reference evidence="18 19" key="1">
    <citation type="submission" date="2017-09" db="EMBL/GenBank/DDBJ databases">
        <title>Depth-based differentiation of microbial function through sediment-hosted aquifers and enrichment of novel symbionts in the deep terrestrial subsurface.</title>
        <authorList>
            <person name="Probst A.J."/>
            <person name="Ladd B."/>
            <person name="Jarett J.K."/>
            <person name="Geller-Mcgrath D.E."/>
            <person name="Sieber C.M."/>
            <person name="Emerson J.B."/>
            <person name="Anantharaman K."/>
            <person name="Thomas B.C."/>
            <person name="Malmstrom R."/>
            <person name="Stieglmeier M."/>
            <person name="Klingl A."/>
            <person name="Woyke T."/>
            <person name="Ryan C.M."/>
            <person name="Banfield J.F."/>
        </authorList>
    </citation>
    <scope>NUCLEOTIDE SEQUENCE [LARGE SCALE GENOMIC DNA]</scope>
    <source>
        <strain evidence="18">CG11_big_fil_rev_8_21_14_0_20_42_13</strain>
    </source>
</reference>
<evidence type="ECO:0000256" key="12">
    <source>
        <dbReference type="ARBA" id="ARBA00023316"/>
    </source>
</evidence>
<keyword evidence="11 14" id="KW-0131">Cell cycle</keyword>
<dbReference type="EC" id="6.3.2.8" evidence="3 14"/>
<evidence type="ECO:0000256" key="10">
    <source>
        <dbReference type="ARBA" id="ARBA00022984"/>
    </source>
</evidence>
<comment type="similarity">
    <text evidence="14">Belongs to the MurCDEF family.</text>
</comment>